<accession>A0ABS7WQ84</accession>
<keyword evidence="5 8" id="KW-0812">Transmembrane</keyword>
<organism evidence="9 10">
    <name type="scientific">Campylobacter canadensis</name>
    <dbReference type="NCBI Taxonomy" id="449520"/>
    <lineage>
        <taxon>Bacteria</taxon>
        <taxon>Pseudomonadati</taxon>
        <taxon>Campylobacterota</taxon>
        <taxon>Epsilonproteobacteria</taxon>
        <taxon>Campylobacterales</taxon>
        <taxon>Campylobacteraceae</taxon>
        <taxon>Campylobacter</taxon>
    </lineage>
</organism>
<proteinExistence type="inferred from homology"/>
<protein>
    <submittedName>
        <fullName evidence="9">Iron ABC transporter permease</fullName>
    </submittedName>
</protein>
<feature type="transmembrane region" description="Helical" evidence="8">
    <location>
        <begin position="21"/>
        <end position="44"/>
    </location>
</feature>
<reference evidence="9 10" key="1">
    <citation type="submission" date="2020-07" db="EMBL/GenBank/DDBJ databases">
        <title>Transfer of Campylobacter canadensis to the novel genus Avispirillum gen. nov., that also includes two novel species recovered from migratory waterfowl: Avispirillum anseris sp. nov. and Avispirillum brantae sp. nov.</title>
        <authorList>
            <person name="Miller W.G."/>
            <person name="Chapman M.H."/>
            <person name="Yee E."/>
            <person name="Inglis G.D."/>
        </authorList>
    </citation>
    <scope>NUCLEOTIDE SEQUENCE [LARGE SCALE GENOMIC DNA]</scope>
    <source>
        <strain evidence="9 10">L283</strain>
    </source>
</reference>
<dbReference type="Proteomes" id="UP000786183">
    <property type="component" value="Unassembled WGS sequence"/>
</dbReference>
<comment type="caution">
    <text evidence="9">The sequence shown here is derived from an EMBL/GenBank/DDBJ whole genome shotgun (WGS) entry which is preliminary data.</text>
</comment>
<feature type="transmembrane region" description="Helical" evidence="8">
    <location>
        <begin position="165"/>
        <end position="187"/>
    </location>
</feature>
<keyword evidence="10" id="KW-1185">Reference proteome</keyword>
<dbReference type="Gene3D" id="1.10.3470.10">
    <property type="entry name" value="ABC transporter involved in vitamin B12 uptake, BtuC"/>
    <property type="match status" value="1"/>
</dbReference>
<evidence type="ECO:0000256" key="8">
    <source>
        <dbReference type="SAM" id="Phobius"/>
    </source>
</evidence>
<dbReference type="PANTHER" id="PTHR30472">
    <property type="entry name" value="FERRIC ENTEROBACTIN TRANSPORT SYSTEM PERMEASE PROTEIN"/>
    <property type="match status" value="1"/>
</dbReference>
<dbReference type="InterPro" id="IPR000522">
    <property type="entry name" value="ABC_transptr_permease_BtuC"/>
</dbReference>
<evidence type="ECO:0000256" key="6">
    <source>
        <dbReference type="ARBA" id="ARBA00022989"/>
    </source>
</evidence>
<dbReference type="Pfam" id="PF01032">
    <property type="entry name" value="FecCD"/>
    <property type="match status" value="1"/>
</dbReference>
<evidence type="ECO:0000256" key="7">
    <source>
        <dbReference type="ARBA" id="ARBA00023136"/>
    </source>
</evidence>
<dbReference type="InterPro" id="IPR037294">
    <property type="entry name" value="ABC_BtuC-like"/>
</dbReference>
<evidence type="ECO:0000256" key="1">
    <source>
        <dbReference type="ARBA" id="ARBA00004651"/>
    </source>
</evidence>
<sequence>MDIKKEQFTQYVKVQKRRITIILLSIVLCFAFFLLDIATGPALLNISDVLKALLSKIISVDIKSSYVSIVYSIRLPSALMALATGAALGLGGALMQTILNNHLASPYTLGLSAAAGLGASIVLAFELSGIFALIGVSAGAFIMSLISSSILFFFAMNQRFNTESLVLIGIALLFLFQSCLSLVQFLVSPETSQQILFWLFGSLQKASYTKILIVFIATIICFIWMLKNSWALSVFKMGEKNAQVLGININILRLKVLFCVCLVSSLAVCFVGVIGFIGLVAPHMARLLIGEEQRFFLPLSMLFGALFLSFASVVSKIIIPGALFPIGIVSAFVGVPFFFVMILRKKYARN</sequence>
<feature type="transmembrane region" description="Helical" evidence="8">
    <location>
        <begin position="256"/>
        <end position="283"/>
    </location>
</feature>
<keyword evidence="6 8" id="KW-1133">Transmembrane helix</keyword>
<keyword evidence="4" id="KW-1003">Cell membrane</keyword>
<dbReference type="SUPFAM" id="SSF81345">
    <property type="entry name" value="ABC transporter involved in vitamin B12 uptake, BtuC"/>
    <property type="match status" value="1"/>
</dbReference>
<evidence type="ECO:0000256" key="3">
    <source>
        <dbReference type="ARBA" id="ARBA00022448"/>
    </source>
</evidence>
<evidence type="ECO:0000256" key="4">
    <source>
        <dbReference type="ARBA" id="ARBA00022475"/>
    </source>
</evidence>
<feature type="transmembrane region" description="Helical" evidence="8">
    <location>
        <begin position="207"/>
        <end position="226"/>
    </location>
</feature>
<feature type="transmembrane region" description="Helical" evidence="8">
    <location>
        <begin position="73"/>
        <end position="95"/>
    </location>
</feature>
<dbReference type="RefSeq" id="WP_172232081.1">
    <property type="nucleotide sequence ID" value="NZ_CP035946.1"/>
</dbReference>
<dbReference type="CDD" id="cd06550">
    <property type="entry name" value="TM_ABC_iron-siderophores_like"/>
    <property type="match status" value="1"/>
</dbReference>
<gene>
    <name evidence="9" type="ORF">AVCANL283_00050</name>
</gene>
<dbReference type="PANTHER" id="PTHR30472:SF25">
    <property type="entry name" value="ABC TRANSPORTER PERMEASE PROTEIN MJ0876-RELATED"/>
    <property type="match status" value="1"/>
</dbReference>
<feature type="transmembrane region" description="Helical" evidence="8">
    <location>
        <begin position="295"/>
        <end position="315"/>
    </location>
</feature>
<feature type="transmembrane region" description="Helical" evidence="8">
    <location>
        <begin position="322"/>
        <end position="343"/>
    </location>
</feature>
<feature type="transmembrane region" description="Helical" evidence="8">
    <location>
        <begin position="131"/>
        <end position="153"/>
    </location>
</feature>
<comment type="subcellular location">
    <subcellularLocation>
        <location evidence="1">Cell membrane</location>
        <topology evidence="1">Multi-pass membrane protein</topology>
    </subcellularLocation>
</comment>
<dbReference type="EMBL" id="JACGBB010000001">
    <property type="protein sequence ID" value="MBZ7986502.1"/>
    <property type="molecule type" value="Genomic_DNA"/>
</dbReference>
<evidence type="ECO:0000313" key="10">
    <source>
        <dbReference type="Proteomes" id="UP000786183"/>
    </source>
</evidence>
<comment type="similarity">
    <text evidence="2">Belongs to the binding-protein-dependent transport system permease family. FecCD subfamily.</text>
</comment>
<evidence type="ECO:0000313" key="9">
    <source>
        <dbReference type="EMBL" id="MBZ7986502.1"/>
    </source>
</evidence>
<feature type="transmembrane region" description="Helical" evidence="8">
    <location>
        <begin position="107"/>
        <end position="125"/>
    </location>
</feature>
<keyword evidence="3" id="KW-0813">Transport</keyword>
<name>A0ABS7WQ84_9BACT</name>
<keyword evidence="7 8" id="KW-0472">Membrane</keyword>
<evidence type="ECO:0000256" key="2">
    <source>
        <dbReference type="ARBA" id="ARBA00007935"/>
    </source>
</evidence>
<evidence type="ECO:0000256" key="5">
    <source>
        <dbReference type="ARBA" id="ARBA00022692"/>
    </source>
</evidence>